<feature type="region of interest" description="Disordered" evidence="1">
    <location>
        <begin position="113"/>
        <end position="137"/>
    </location>
</feature>
<comment type="caution">
    <text evidence="2">The sequence shown here is derived from an EMBL/GenBank/DDBJ whole genome shotgun (WGS) entry which is preliminary data.</text>
</comment>
<protein>
    <submittedName>
        <fullName evidence="2">Uncharacterized protein</fullName>
    </submittedName>
</protein>
<feature type="compositionally biased region" description="Low complexity" evidence="1">
    <location>
        <begin position="121"/>
        <end position="137"/>
    </location>
</feature>
<accession>A0A8J6XJ41</accession>
<proteinExistence type="predicted"/>
<gene>
    <name evidence="2" type="ORF">ICL16_10075</name>
</gene>
<organism evidence="2 3">
    <name type="scientific">Iningainema tapete BLCC-T55</name>
    <dbReference type="NCBI Taxonomy" id="2748662"/>
    <lineage>
        <taxon>Bacteria</taxon>
        <taxon>Bacillati</taxon>
        <taxon>Cyanobacteriota</taxon>
        <taxon>Cyanophyceae</taxon>
        <taxon>Nostocales</taxon>
        <taxon>Scytonemataceae</taxon>
        <taxon>Iningainema tapete</taxon>
    </lineage>
</organism>
<keyword evidence="3" id="KW-1185">Reference proteome</keyword>
<dbReference type="RefSeq" id="WP_190826930.1">
    <property type="nucleotide sequence ID" value="NZ_CAWPPI010000039.1"/>
</dbReference>
<name>A0A8J6XJ41_9CYAN</name>
<sequence length="217" mass="25544">MTRNSTKVSPWTEEHDAFCLKHRLTPAAKLLWQWLMRSYTIGEEAEPDLSEFNEWVEKHRGKGYCRLTLKKALAQLKEHRVIQVLKEYTWKIVKIVTRPLEWLKPKKNLQNSEQNYVSQPSNVQSTENESNSSSINSIDPQNKIEILNVCAAAGIYYHPDKPAEIFNYSLQDVISAVELFKTRGKQQIYNPQGWLIDCLRWRYWETPGYLQNFTFFS</sequence>
<evidence type="ECO:0000313" key="3">
    <source>
        <dbReference type="Proteomes" id="UP000629098"/>
    </source>
</evidence>
<dbReference type="AlphaFoldDB" id="A0A8J6XJ41"/>
<dbReference type="EMBL" id="JACXAE010000039">
    <property type="protein sequence ID" value="MBD2772414.1"/>
    <property type="molecule type" value="Genomic_DNA"/>
</dbReference>
<reference evidence="2" key="1">
    <citation type="submission" date="2020-09" db="EMBL/GenBank/DDBJ databases">
        <title>Iningainema tapete sp. nov. (Scytonemataceae, Cyanobacteria) from greenhouses in central Florida (USA) produces two types of nodularin with biosynthetic potential for microcystin-LR and anabaenopeptins.</title>
        <authorList>
            <person name="Berthold D.E."/>
            <person name="Lefler F.W."/>
            <person name="Huang I.-S."/>
            <person name="Abdulla H."/>
            <person name="Zimba P.V."/>
            <person name="Laughinghouse H.D. IV."/>
        </authorList>
    </citation>
    <scope>NUCLEOTIDE SEQUENCE</scope>
    <source>
        <strain evidence="2">BLCCT55</strain>
    </source>
</reference>
<dbReference type="Proteomes" id="UP000629098">
    <property type="component" value="Unassembled WGS sequence"/>
</dbReference>
<evidence type="ECO:0000313" key="2">
    <source>
        <dbReference type="EMBL" id="MBD2772414.1"/>
    </source>
</evidence>
<evidence type="ECO:0000256" key="1">
    <source>
        <dbReference type="SAM" id="MobiDB-lite"/>
    </source>
</evidence>